<dbReference type="InterPro" id="IPR052026">
    <property type="entry name" value="ExeA_AAA_ATPase_DNA-bind"/>
</dbReference>
<evidence type="ECO:0000259" key="2">
    <source>
        <dbReference type="Pfam" id="PF13401"/>
    </source>
</evidence>
<dbReference type="RefSeq" id="WP_146393257.1">
    <property type="nucleotide sequence ID" value="NZ_SJPK01000015.1"/>
</dbReference>
<dbReference type="InterPro" id="IPR049945">
    <property type="entry name" value="AAA_22"/>
</dbReference>
<protein>
    <recommendedName>
        <fullName evidence="2">ORC1/DEAH AAA+ ATPase domain-containing protein</fullName>
    </recommendedName>
</protein>
<dbReference type="PANTHER" id="PTHR35894">
    <property type="entry name" value="GENERAL SECRETION PATHWAY PROTEIN A-RELATED"/>
    <property type="match status" value="1"/>
</dbReference>
<evidence type="ECO:0000313" key="4">
    <source>
        <dbReference type="Proteomes" id="UP000318053"/>
    </source>
</evidence>
<comment type="caution">
    <text evidence="3">The sequence shown here is derived from an EMBL/GenBank/DDBJ whole genome shotgun (WGS) entry which is preliminary data.</text>
</comment>
<gene>
    <name evidence="3" type="ORF">CA85_44130</name>
</gene>
<evidence type="ECO:0000256" key="1">
    <source>
        <dbReference type="SAM" id="MobiDB-lite"/>
    </source>
</evidence>
<accession>A0A5C5X1P1</accession>
<name>A0A5C5X1P1_9BACT</name>
<dbReference type="InterPro" id="IPR027417">
    <property type="entry name" value="P-loop_NTPase"/>
</dbReference>
<feature type="compositionally biased region" description="Low complexity" evidence="1">
    <location>
        <begin position="319"/>
        <end position="334"/>
    </location>
</feature>
<dbReference type="SUPFAM" id="SSF52540">
    <property type="entry name" value="P-loop containing nucleoside triphosphate hydrolases"/>
    <property type="match status" value="1"/>
</dbReference>
<dbReference type="CDD" id="cd00009">
    <property type="entry name" value="AAA"/>
    <property type="match status" value="1"/>
</dbReference>
<dbReference type="Pfam" id="PF13401">
    <property type="entry name" value="AAA_22"/>
    <property type="match status" value="1"/>
</dbReference>
<dbReference type="Gene3D" id="3.40.50.300">
    <property type="entry name" value="P-loop containing nucleotide triphosphate hydrolases"/>
    <property type="match status" value="1"/>
</dbReference>
<dbReference type="EMBL" id="SJPK01000015">
    <property type="protein sequence ID" value="TWT56231.1"/>
    <property type="molecule type" value="Genomic_DNA"/>
</dbReference>
<dbReference type="GO" id="GO:0016887">
    <property type="term" value="F:ATP hydrolysis activity"/>
    <property type="evidence" value="ECO:0007669"/>
    <property type="project" value="InterPro"/>
</dbReference>
<organism evidence="3 4">
    <name type="scientific">Allorhodopirellula solitaria</name>
    <dbReference type="NCBI Taxonomy" id="2527987"/>
    <lineage>
        <taxon>Bacteria</taxon>
        <taxon>Pseudomonadati</taxon>
        <taxon>Planctomycetota</taxon>
        <taxon>Planctomycetia</taxon>
        <taxon>Pirellulales</taxon>
        <taxon>Pirellulaceae</taxon>
        <taxon>Allorhodopirellula</taxon>
    </lineage>
</organism>
<feature type="region of interest" description="Disordered" evidence="1">
    <location>
        <begin position="307"/>
        <end position="353"/>
    </location>
</feature>
<dbReference type="AlphaFoldDB" id="A0A5C5X1P1"/>
<feature type="domain" description="ORC1/DEAH AAA+ ATPase" evidence="2">
    <location>
        <begin position="45"/>
        <end position="176"/>
    </location>
</feature>
<feature type="compositionally biased region" description="Acidic residues" evidence="1">
    <location>
        <begin position="307"/>
        <end position="317"/>
    </location>
</feature>
<evidence type="ECO:0000313" key="3">
    <source>
        <dbReference type="EMBL" id="TWT56231.1"/>
    </source>
</evidence>
<reference evidence="3 4" key="1">
    <citation type="submission" date="2019-02" db="EMBL/GenBank/DDBJ databases">
        <title>Deep-cultivation of Planctomycetes and their phenomic and genomic characterization uncovers novel biology.</title>
        <authorList>
            <person name="Wiegand S."/>
            <person name="Jogler M."/>
            <person name="Boedeker C."/>
            <person name="Pinto D."/>
            <person name="Vollmers J."/>
            <person name="Rivas-Marin E."/>
            <person name="Kohn T."/>
            <person name="Peeters S.H."/>
            <person name="Heuer A."/>
            <person name="Rast P."/>
            <person name="Oberbeckmann S."/>
            <person name="Bunk B."/>
            <person name="Jeske O."/>
            <person name="Meyerdierks A."/>
            <person name="Storesund J.E."/>
            <person name="Kallscheuer N."/>
            <person name="Luecker S."/>
            <person name="Lage O.M."/>
            <person name="Pohl T."/>
            <person name="Merkel B.J."/>
            <person name="Hornburger P."/>
            <person name="Mueller R.-W."/>
            <person name="Bruemmer F."/>
            <person name="Labrenz M."/>
            <person name="Spormann A.M."/>
            <person name="Op Den Camp H."/>
            <person name="Overmann J."/>
            <person name="Amann R."/>
            <person name="Jetten M.S.M."/>
            <person name="Mascher T."/>
            <person name="Medema M.H."/>
            <person name="Devos D.P."/>
            <person name="Kaster A.-K."/>
            <person name="Ovreas L."/>
            <person name="Rohde M."/>
            <person name="Galperin M.Y."/>
            <person name="Jogler C."/>
        </authorList>
    </citation>
    <scope>NUCLEOTIDE SEQUENCE [LARGE SCALE GENOMIC DNA]</scope>
    <source>
        <strain evidence="3 4">CA85</strain>
    </source>
</reference>
<sequence length="563" mass="61644">MSSVETQFHVPPFPPFPSASRYLRVGSQDDALQRVRHAVEAWEAISLVIGPPGTGKSLICQVLQQYFSRDREVIVFGDTTLESPLALQRHLLSRLDRIRGIAPSPPAHGDDPQLAIIERIANSSKDFSGLLLLVDEAQSLRPDVLETIRILTNAMSDGRPRVSAVLLGGPQLDETLALPSLDALVQRVATRCYVHPLSSDETERYIRRSIEQNCEPESIEIDESAVRSVHHACSGVPRLINQLMSAAIGLAVSRQQPCITTDTVEGAWSILQQLPGPLVEEPELSRPESNVEFGPLTDECSAFESADCEEPAFEEVTSEQTASEQAAVEQAAEQDVLADDDRGQSGASQDDTVAAVAEAACHPCDQQSDPCGSADEDHESQTPEFTMQTQLGCTGDDGSQYGAVSFDCQAESDFDYDRVGAIDDSSHADPPQILSHQDACEEPIRDATPSPNDLFGDFDDEEDVRELPQDEELNHSEDIESELHREVLSLRDVATAPVLWVEDAEEDGFTHDDRDMLVIEDDVQVESTVIVEEAHCDGPDEPSMAIDFHAMLAKMRTSKHADQ</sequence>
<keyword evidence="4" id="KW-1185">Reference proteome</keyword>
<dbReference type="PANTHER" id="PTHR35894:SF1">
    <property type="entry name" value="PHOSPHORIBULOKINASE _ URIDINE KINASE FAMILY"/>
    <property type="match status" value="1"/>
</dbReference>
<proteinExistence type="predicted"/>
<dbReference type="Proteomes" id="UP000318053">
    <property type="component" value="Unassembled WGS sequence"/>
</dbReference>
<dbReference type="OrthoDB" id="227226at2"/>